<dbReference type="AlphaFoldDB" id="A0A6A1UK05"/>
<dbReference type="EMBL" id="RXIC02000154">
    <property type="protein sequence ID" value="KAB1200513.1"/>
    <property type="molecule type" value="Genomic_DNA"/>
</dbReference>
<reference evidence="1 2" key="1">
    <citation type="journal article" date="2019" name="Plant Biotechnol. J.">
        <title>The red bayberry genome and genetic basis of sex determination.</title>
        <authorList>
            <person name="Jia H.M."/>
            <person name="Jia H.J."/>
            <person name="Cai Q.L."/>
            <person name="Wang Y."/>
            <person name="Zhao H.B."/>
            <person name="Yang W.F."/>
            <person name="Wang G.Y."/>
            <person name="Li Y.H."/>
            <person name="Zhan D.L."/>
            <person name="Shen Y.T."/>
            <person name="Niu Q.F."/>
            <person name="Chang L."/>
            <person name="Qiu J."/>
            <person name="Zhao L."/>
            <person name="Xie H.B."/>
            <person name="Fu W.Y."/>
            <person name="Jin J."/>
            <person name="Li X.W."/>
            <person name="Jiao Y."/>
            <person name="Zhou C.C."/>
            <person name="Tu T."/>
            <person name="Chai C.Y."/>
            <person name="Gao J.L."/>
            <person name="Fan L.J."/>
            <person name="van de Weg E."/>
            <person name="Wang J.Y."/>
            <person name="Gao Z.S."/>
        </authorList>
    </citation>
    <scope>NUCLEOTIDE SEQUENCE [LARGE SCALE GENOMIC DNA]</scope>
    <source>
        <tissue evidence="1">Leaves</tissue>
    </source>
</reference>
<dbReference type="Proteomes" id="UP000516437">
    <property type="component" value="Unassembled WGS sequence"/>
</dbReference>
<evidence type="ECO:0000313" key="2">
    <source>
        <dbReference type="Proteomes" id="UP000516437"/>
    </source>
</evidence>
<sequence length="59" mass="6443">MPSGPSPVQPRAYQGIIALLYRTGKIIQEAIAVKPKLWTKKLIAIFSSLSLHLVVADVN</sequence>
<organism evidence="1 2">
    <name type="scientific">Morella rubra</name>
    <name type="common">Chinese bayberry</name>
    <dbReference type="NCBI Taxonomy" id="262757"/>
    <lineage>
        <taxon>Eukaryota</taxon>
        <taxon>Viridiplantae</taxon>
        <taxon>Streptophyta</taxon>
        <taxon>Embryophyta</taxon>
        <taxon>Tracheophyta</taxon>
        <taxon>Spermatophyta</taxon>
        <taxon>Magnoliopsida</taxon>
        <taxon>eudicotyledons</taxon>
        <taxon>Gunneridae</taxon>
        <taxon>Pentapetalae</taxon>
        <taxon>rosids</taxon>
        <taxon>fabids</taxon>
        <taxon>Fagales</taxon>
        <taxon>Myricaceae</taxon>
        <taxon>Morella</taxon>
    </lineage>
</organism>
<comment type="caution">
    <text evidence="1">The sequence shown here is derived from an EMBL/GenBank/DDBJ whole genome shotgun (WGS) entry which is preliminary data.</text>
</comment>
<gene>
    <name evidence="1" type="ORF">CJ030_MR0G007027</name>
</gene>
<protein>
    <submittedName>
        <fullName evidence="1">Uncharacterized protein</fullName>
    </submittedName>
</protein>
<proteinExistence type="predicted"/>
<evidence type="ECO:0000313" key="1">
    <source>
        <dbReference type="EMBL" id="KAB1200513.1"/>
    </source>
</evidence>
<keyword evidence="2" id="KW-1185">Reference proteome</keyword>
<accession>A0A6A1UK05</accession>
<name>A0A6A1UK05_9ROSI</name>